<name>A0ABN6HCN5_9BACT</name>
<dbReference type="Proteomes" id="UP001374893">
    <property type="component" value="Chromosome"/>
</dbReference>
<reference evidence="1 2" key="1">
    <citation type="submission" date="2021-06" db="EMBL/GenBank/DDBJ databases">
        <title>Complete genome of Haloferula helveola possessing various polysaccharide degrading enzymes.</title>
        <authorList>
            <person name="Takami H."/>
            <person name="Huang C."/>
            <person name="Hamasaki K."/>
        </authorList>
    </citation>
    <scope>NUCLEOTIDE SEQUENCE [LARGE SCALE GENOMIC DNA]</scope>
    <source>
        <strain evidence="1 2">CN-1</strain>
    </source>
</reference>
<evidence type="ECO:0000313" key="1">
    <source>
        <dbReference type="EMBL" id="BCX49553.1"/>
    </source>
</evidence>
<keyword evidence="1" id="KW-0808">Transferase</keyword>
<gene>
    <name evidence="1" type="ORF">HAHE_34610</name>
</gene>
<dbReference type="GO" id="GO:0016740">
    <property type="term" value="F:transferase activity"/>
    <property type="evidence" value="ECO:0007669"/>
    <property type="project" value="UniProtKB-KW"/>
</dbReference>
<dbReference type="InterPro" id="IPR019004">
    <property type="entry name" value="YqeY/Aim41"/>
</dbReference>
<evidence type="ECO:0000313" key="2">
    <source>
        <dbReference type="Proteomes" id="UP001374893"/>
    </source>
</evidence>
<proteinExistence type="predicted"/>
<dbReference type="PANTHER" id="PTHR28055">
    <property type="entry name" value="ALTERED INHERITANCE OF MITOCHONDRIA PROTEIN 41, MITOCHONDRIAL"/>
    <property type="match status" value="1"/>
</dbReference>
<sequence>MSTFAQKVQEDLKTAMKAKDTDRLQVIRALKTALTNAAIEKGGLGTELDDSEAMAIVRKQVKQRQDSAQQFQDAGREELAAKELAEIELLNAYLPSPLSAEEITALVEEAIAETGATGKADMGKVMKLLQERAEGRADGRTLSQEVAKRLS</sequence>
<keyword evidence="2" id="KW-1185">Reference proteome</keyword>
<dbReference type="InterPro" id="IPR003789">
    <property type="entry name" value="Asn/Gln_tRNA_amidoTrase-B-like"/>
</dbReference>
<dbReference type="EMBL" id="AP024702">
    <property type="protein sequence ID" value="BCX49553.1"/>
    <property type="molecule type" value="Genomic_DNA"/>
</dbReference>
<accession>A0ABN6HCN5</accession>
<dbReference type="RefSeq" id="WP_338686205.1">
    <property type="nucleotide sequence ID" value="NZ_AP024702.1"/>
</dbReference>
<dbReference type="PANTHER" id="PTHR28055:SF1">
    <property type="entry name" value="ALTERED INHERITANCE OF MITOCHONDRIA PROTEIN 41, MITOCHONDRIAL"/>
    <property type="match status" value="1"/>
</dbReference>
<organism evidence="1 2">
    <name type="scientific">Haloferula helveola</name>
    <dbReference type="NCBI Taxonomy" id="490095"/>
    <lineage>
        <taxon>Bacteria</taxon>
        <taxon>Pseudomonadati</taxon>
        <taxon>Verrucomicrobiota</taxon>
        <taxon>Verrucomicrobiia</taxon>
        <taxon>Verrucomicrobiales</taxon>
        <taxon>Verrucomicrobiaceae</taxon>
        <taxon>Haloferula</taxon>
    </lineage>
</organism>
<dbReference type="SUPFAM" id="SSF89095">
    <property type="entry name" value="GatB/YqeY motif"/>
    <property type="match status" value="1"/>
</dbReference>
<dbReference type="InterPro" id="IPR042184">
    <property type="entry name" value="YqeY/Aim41_N"/>
</dbReference>
<dbReference type="InterPro" id="IPR023168">
    <property type="entry name" value="GatB_Yqey_C_2"/>
</dbReference>
<dbReference type="Pfam" id="PF09424">
    <property type="entry name" value="YqeY"/>
    <property type="match status" value="1"/>
</dbReference>
<dbReference type="Gene3D" id="1.10.10.410">
    <property type="match status" value="1"/>
</dbReference>
<protein>
    <submittedName>
        <fullName evidence="1">Aspartyl/glutamyl-tRNA amido transferase, subunit B</fullName>
    </submittedName>
</protein>
<dbReference type="Gene3D" id="1.10.1510.10">
    <property type="entry name" value="Uncharacterised protein YqeY/AIM41 PF09424, N-terminal domain"/>
    <property type="match status" value="1"/>
</dbReference>